<dbReference type="InterPro" id="IPR036322">
    <property type="entry name" value="WD40_repeat_dom_sf"/>
</dbReference>
<evidence type="ECO:0000259" key="4">
    <source>
        <dbReference type="Pfam" id="PF24883"/>
    </source>
</evidence>
<dbReference type="Pfam" id="PF24809">
    <property type="entry name" value="DUF7708"/>
    <property type="match status" value="1"/>
</dbReference>
<accession>A0A6G1HQ12</accession>
<dbReference type="InterPro" id="IPR015943">
    <property type="entry name" value="WD40/YVTN_repeat-like_dom_sf"/>
</dbReference>
<dbReference type="SMART" id="SM00320">
    <property type="entry name" value="WD40"/>
    <property type="match status" value="2"/>
</dbReference>
<dbReference type="PROSITE" id="PS50082">
    <property type="entry name" value="WD_REPEATS_2"/>
    <property type="match status" value="2"/>
</dbReference>
<dbReference type="InterPro" id="IPR001680">
    <property type="entry name" value="WD40_rpt"/>
</dbReference>
<gene>
    <name evidence="5" type="ORF">EJ06DRAFT_498328</name>
</gene>
<dbReference type="Gene3D" id="2.130.10.10">
    <property type="entry name" value="YVTN repeat-like/Quinoprotein amine dehydrogenase"/>
    <property type="match status" value="1"/>
</dbReference>
<name>A0A6G1HQ12_9PEZI</name>
<dbReference type="Pfam" id="PF00400">
    <property type="entry name" value="WD40"/>
    <property type="match status" value="2"/>
</dbReference>
<evidence type="ECO:0000313" key="5">
    <source>
        <dbReference type="EMBL" id="KAF2397937.1"/>
    </source>
</evidence>
<keyword evidence="2" id="KW-0853">WD repeat</keyword>
<dbReference type="Pfam" id="PF24883">
    <property type="entry name" value="NPHP3_N"/>
    <property type="match status" value="1"/>
</dbReference>
<feature type="repeat" description="WD" evidence="2">
    <location>
        <begin position="833"/>
        <end position="874"/>
    </location>
</feature>
<keyword evidence="1" id="KW-0677">Repeat</keyword>
<evidence type="ECO:0000313" key="6">
    <source>
        <dbReference type="Proteomes" id="UP000799640"/>
    </source>
</evidence>
<dbReference type="InterPro" id="IPR056125">
    <property type="entry name" value="DUF7708"/>
</dbReference>
<reference evidence="5" key="1">
    <citation type="journal article" date="2020" name="Stud. Mycol.">
        <title>101 Dothideomycetes genomes: a test case for predicting lifestyles and emergence of pathogens.</title>
        <authorList>
            <person name="Haridas S."/>
            <person name="Albert R."/>
            <person name="Binder M."/>
            <person name="Bloem J."/>
            <person name="Labutti K."/>
            <person name="Salamov A."/>
            <person name="Andreopoulos B."/>
            <person name="Baker S."/>
            <person name="Barry K."/>
            <person name="Bills G."/>
            <person name="Bluhm B."/>
            <person name="Cannon C."/>
            <person name="Castanera R."/>
            <person name="Culley D."/>
            <person name="Daum C."/>
            <person name="Ezra D."/>
            <person name="Gonzalez J."/>
            <person name="Henrissat B."/>
            <person name="Kuo A."/>
            <person name="Liang C."/>
            <person name="Lipzen A."/>
            <person name="Lutzoni F."/>
            <person name="Magnuson J."/>
            <person name="Mondo S."/>
            <person name="Nolan M."/>
            <person name="Ohm R."/>
            <person name="Pangilinan J."/>
            <person name="Park H.-J."/>
            <person name="Ramirez L."/>
            <person name="Alfaro M."/>
            <person name="Sun H."/>
            <person name="Tritt A."/>
            <person name="Yoshinaga Y."/>
            <person name="Zwiers L.-H."/>
            <person name="Turgeon B."/>
            <person name="Goodwin S."/>
            <person name="Spatafora J."/>
            <person name="Crous P."/>
            <person name="Grigoriev I."/>
        </authorList>
    </citation>
    <scope>NUCLEOTIDE SEQUENCE</scope>
    <source>
        <strain evidence="5">CBS 262.69</strain>
    </source>
</reference>
<dbReference type="PANTHER" id="PTHR10039:SF17">
    <property type="entry name" value="FUNGAL STAND N-TERMINAL GOODBYE DOMAIN-CONTAINING PROTEIN-RELATED"/>
    <property type="match status" value="1"/>
</dbReference>
<dbReference type="InterPro" id="IPR056884">
    <property type="entry name" value="NPHP3-like_N"/>
</dbReference>
<dbReference type="Gene3D" id="3.40.50.300">
    <property type="entry name" value="P-loop containing nucleotide triphosphate hydrolases"/>
    <property type="match status" value="1"/>
</dbReference>
<dbReference type="SUPFAM" id="SSF50978">
    <property type="entry name" value="WD40 repeat-like"/>
    <property type="match status" value="1"/>
</dbReference>
<feature type="domain" description="Nephrocystin 3-like N-terminal" evidence="4">
    <location>
        <begin position="280"/>
        <end position="435"/>
    </location>
</feature>
<sequence>MATVMDDQYLWDTALEKLEYKEQAAIKNHSAAADDPSAFQDMVEAVKRKKEEYKKKTWPVKIGKYRFELHEVATSIVKWLDRFKAVGDIVSNANPLHFGPAWAGFRLVLEVALSEQKVMAALCEGVLAVLNMMTRLRLYKKHLQALQESDERTALAGSFTQLYAHVLSFLAKAALCYEQSALLRIWNAVWGPDKVSNFEEQCGKLEESVERDLHNCDRQKFKALSKELEQLEVLRESISSLASKMNLNELLYANGAAFDSYQEEDQPVCHEKTRVGLLSEISNWANAPRASSKYIFWLNGIAGTGKSTISRTVSRDLKKKNQLGASFFFKRGEGDRGTASKFVTTIAYQLWTNQSEVSPFIAKAMDDNPAILTKSPNDQFKELIFQPLYETMDIRSQTSIVIVIDALDECEDADKILALLEQGKDTGLQIFLTSRPELPIRKGFKKKISEDAHQDVALHDIQEDTIRHDISTVLEHKLTEIREDGSLPPDWPGVDMIQKLVDMAVPLFIFADTVCRFLAEDIVDPSTALMMFLDHKNHGSQMEQTYLPILERQLVPLKGKEWYRDKVLQDFRKIIGTIILLIEPLSTASLSNFLGVEERAIRITLQTLHSVIRIPEDQNAPVRLFHLSFRDFLVEPCAKDFWVNEQETHGELAGKCLELMSRSLKEDICNIQANQGPGKLRAEISDETIKAYLPAEVQYACQYWVHHLKNSKAPLSYQGTVQAFLQEHFLHWLEAMSLIERMTESVNAVSTLRSLFSTDSGKNTELQSFLSDAKSFLLKNWGMIEHAPLQTYISALTFAPERSAIRKQFHTQKPRWIRLQPKVQDWDACFQTLEGHSGYVRAVAFSPDGKQLASASSDKTVKLWDAGSGKALQTLEGHSGWICAVAFSPDGKQLASASSDKTVKLWDAGSGKALLWDAGSGKALQTLEGQSDINAAAFWLDSKQSPGSGLDIPRFRIVREWITIGAERRLWLPVEYRSPVAVAIRGDKIGLGYWSGRVLCMEFIC</sequence>
<feature type="repeat" description="WD" evidence="2">
    <location>
        <begin position="875"/>
        <end position="916"/>
    </location>
</feature>
<dbReference type="PROSITE" id="PS50294">
    <property type="entry name" value="WD_REPEATS_REGION"/>
    <property type="match status" value="2"/>
</dbReference>
<proteinExistence type="predicted"/>
<protein>
    <submittedName>
        <fullName evidence="5">Uncharacterized protein</fullName>
    </submittedName>
</protein>
<keyword evidence="6" id="KW-1185">Reference proteome</keyword>
<dbReference type="Proteomes" id="UP000799640">
    <property type="component" value="Unassembled WGS sequence"/>
</dbReference>
<dbReference type="AlphaFoldDB" id="A0A6G1HQ12"/>
<evidence type="ECO:0000256" key="1">
    <source>
        <dbReference type="ARBA" id="ARBA00022737"/>
    </source>
</evidence>
<evidence type="ECO:0000259" key="3">
    <source>
        <dbReference type="Pfam" id="PF24809"/>
    </source>
</evidence>
<feature type="domain" description="DUF7708" evidence="3">
    <location>
        <begin position="76"/>
        <end position="210"/>
    </location>
</feature>
<organism evidence="5 6">
    <name type="scientific">Trichodelitschia bisporula</name>
    <dbReference type="NCBI Taxonomy" id="703511"/>
    <lineage>
        <taxon>Eukaryota</taxon>
        <taxon>Fungi</taxon>
        <taxon>Dikarya</taxon>
        <taxon>Ascomycota</taxon>
        <taxon>Pezizomycotina</taxon>
        <taxon>Dothideomycetes</taxon>
        <taxon>Dothideomycetes incertae sedis</taxon>
        <taxon>Phaeotrichales</taxon>
        <taxon>Phaeotrichaceae</taxon>
        <taxon>Trichodelitschia</taxon>
    </lineage>
</organism>
<evidence type="ECO:0000256" key="2">
    <source>
        <dbReference type="PROSITE-ProRule" id="PRU00221"/>
    </source>
</evidence>
<dbReference type="OrthoDB" id="674604at2759"/>
<dbReference type="InterPro" id="IPR027417">
    <property type="entry name" value="P-loop_NTPase"/>
</dbReference>
<dbReference type="SUPFAM" id="SSF52540">
    <property type="entry name" value="P-loop containing nucleoside triphosphate hydrolases"/>
    <property type="match status" value="1"/>
</dbReference>
<dbReference type="PANTHER" id="PTHR10039">
    <property type="entry name" value="AMELOGENIN"/>
    <property type="match status" value="1"/>
</dbReference>
<dbReference type="EMBL" id="ML996702">
    <property type="protein sequence ID" value="KAF2397937.1"/>
    <property type="molecule type" value="Genomic_DNA"/>
</dbReference>